<gene>
    <name evidence="1" type="ORF">GCM10011400_36420</name>
</gene>
<reference evidence="2" key="1">
    <citation type="journal article" date="2019" name="Int. J. Syst. Evol. Microbiol.">
        <title>The Global Catalogue of Microorganisms (GCM) 10K type strain sequencing project: providing services to taxonomists for standard genome sequencing and annotation.</title>
        <authorList>
            <consortium name="The Broad Institute Genomics Platform"/>
            <consortium name="The Broad Institute Genome Sequencing Center for Infectious Disease"/>
            <person name="Wu L."/>
            <person name="Ma J."/>
        </authorList>
    </citation>
    <scope>NUCLEOTIDE SEQUENCE [LARGE SCALE GENOMIC DNA]</scope>
    <source>
        <strain evidence="2">CGMCC 1.15103</strain>
    </source>
</reference>
<protein>
    <submittedName>
        <fullName evidence="1">Uncharacterized protein</fullName>
    </submittedName>
</protein>
<accession>A0ABQ1MWL4</accession>
<keyword evidence="2" id="KW-1185">Reference proteome</keyword>
<dbReference type="Proteomes" id="UP000602004">
    <property type="component" value="Unassembled WGS sequence"/>
</dbReference>
<proteinExistence type="predicted"/>
<dbReference type="RefSeq" id="WP_175171844.1">
    <property type="nucleotide sequence ID" value="NZ_BMHL01000006.1"/>
</dbReference>
<dbReference type="EMBL" id="BMHL01000006">
    <property type="protein sequence ID" value="GGC46018.1"/>
    <property type="molecule type" value="Genomic_DNA"/>
</dbReference>
<organism evidence="1 2">
    <name type="scientific">Paraburkholderia caffeinilytica</name>
    <dbReference type="NCBI Taxonomy" id="1761016"/>
    <lineage>
        <taxon>Bacteria</taxon>
        <taxon>Pseudomonadati</taxon>
        <taxon>Pseudomonadota</taxon>
        <taxon>Betaproteobacteria</taxon>
        <taxon>Burkholderiales</taxon>
        <taxon>Burkholderiaceae</taxon>
        <taxon>Paraburkholderia</taxon>
    </lineage>
</organism>
<evidence type="ECO:0000313" key="1">
    <source>
        <dbReference type="EMBL" id="GGC46018.1"/>
    </source>
</evidence>
<name>A0ABQ1MWL4_9BURK</name>
<evidence type="ECO:0000313" key="2">
    <source>
        <dbReference type="Proteomes" id="UP000602004"/>
    </source>
</evidence>
<comment type="caution">
    <text evidence="1">The sequence shown here is derived from an EMBL/GenBank/DDBJ whole genome shotgun (WGS) entry which is preliminary data.</text>
</comment>
<sequence length="50" mass="5896">MNEIVDLMTEYEAIQDKESLYARVLMSIIADRKVRAQHDLDRQIDETTRA</sequence>